<keyword evidence="6" id="KW-0493">Microtubule</keyword>
<protein>
    <recommendedName>
        <fullName evidence="4">Nuclear protein MDM1</fullName>
    </recommendedName>
</protein>
<name>A7SBD8_NEMVE</name>
<dbReference type="InterPro" id="IPR029136">
    <property type="entry name" value="MDM1"/>
</dbReference>
<feature type="compositionally biased region" description="Basic and acidic residues" evidence="10">
    <location>
        <begin position="331"/>
        <end position="341"/>
    </location>
</feature>
<evidence type="ECO:0000256" key="4">
    <source>
        <dbReference type="ARBA" id="ARBA00013508"/>
    </source>
</evidence>
<dbReference type="KEGG" id="nve:5510600"/>
<dbReference type="HOGENOM" id="CLU_421103_0_0_1"/>
<evidence type="ECO:0000256" key="2">
    <source>
        <dbReference type="ARBA" id="ARBA00004123"/>
    </source>
</evidence>
<evidence type="ECO:0000256" key="7">
    <source>
        <dbReference type="ARBA" id="ARBA00023212"/>
    </source>
</evidence>
<proteinExistence type="inferred from homology"/>
<keyword evidence="7" id="KW-0206">Cytoskeleton</keyword>
<feature type="compositionally biased region" description="Basic and acidic residues" evidence="10">
    <location>
        <begin position="34"/>
        <end position="45"/>
    </location>
</feature>
<keyword evidence="8" id="KW-0539">Nucleus</keyword>
<feature type="compositionally biased region" description="Basic and acidic residues" evidence="10">
    <location>
        <begin position="149"/>
        <end position="166"/>
    </location>
</feature>
<dbReference type="EMBL" id="DS469615">
    <property type="protein sequence ID" value="EDO38986.1"/>
    <property type="molecule type" value="Genomic_DNA"/>
</dbReference>
<reference evidence="11 12" key="1">
    <citation type="journal article" date="2007" name="Science">
        <title>Sea anemone genome reveals ancestral eumetazoan gene repertoire and genomic organization.</title>
        <authorList>
            <person name="Putnam N.H."/>
            <person name="Srivastava M."/>
            <person name="Hellsten U."/>
            <person name="Dirks B."/>
            <person name="Chapman J."/>
            <person name="Salamov A."/>
            <person name="Terry A."/>
            <person name="Shapiro H."/>
            <person name="Lindquist E."/>
            <person name="Kapitonov V.V."/>
            <person name="Jurka J."/>
            <person name="Genikhovich G."/>
            <person name="Grigoriev I.V."/>
            <person name="Lucas S.M."/>
            <person name="Steele R.E."/>
            <person name="Finnerty J.R."/>
            <person name="Technau U."/>
            <person name="Martindale M.Q."/>
            <person name="Rokhsar D.S."/>
        </authorList>
    </citation>
    <scope>NUCLEOTIDE SEQUENCE [LARGE SCALE GENOMIC DNA]</scope>
    <source>
        <strain evidence="12">CH2 X CH6</strain>
    </source>
</reference>
<comment type="subcellular location">
    <subcellularLocation>
        <location evidence="1">Cytoplasm</location>
        <location evidence="1">Cytoskeleton</location>
        <location evidence="1">Microtubule organizing center</location>
        <location evidence="1">Centrosome</location>
        <location evidence="1">Centriole</location>
    </subcellularLocation>
    <subcellularLocation>
        <location evidence="2">Nucleus</location>
    </subcellularLocation>
</comment>
<feature type="compositionally biased region" description="Basic and acidic residues" evidence="10">
    <location>
        <begin position="420"/>
        <end position="433"/>
    </location>
</feature>
<comment type="similarity">
    <text evidence="3">Belongs to the MDM1 family.</text>
</comment>
<gene>
    <name evidence="11" type="ORF">NEMVEDRAFT_v1g244108</name>
</gene>
<feature type="compositionally biased region" description="Basic and acidic residues" evidence="10">
    <location>
        <begin position="350"/>
        <end position="362"/>
    </location>
</feature>
<feature type="region of interest" description="Disordered" evidence="10">
    <location>
        <begin position="509"/>
        <end position="621"/>
    </location>
</feature>
<evidence type="ECO:0000256" key="6">
    <source>
        <dbReference type="ARBA" id="ARBA00022701"/>
    </source>
</evidence>
<evidence type="ECO:0000256" key="9">
    <source>
        <dbReference type="ARBA" id="ARBA00045771"/>
    </source>
</evidence>
<evidence type="ECO:0000256" key="8">
    <source>
        <dbReference type="ARBA" id="ARBA00023242"/>
    </source>
</evidence>
<dbReference type="OrthoDB" id="5978890at2759"/>
<dbReference type="PANTHER" id="PTHR32078:SF1">
    <property type="entry name" value="NUCLEAR PROTEIN MDM1"/>
    <property type="match status" value="1"/>
</dbReference>
<feature type="compositionally biased region" description="Low complexity" evidence="10">
    <location>
        <begin position="606"/>
        <end position="621"/>
    </location>
</feature>
<evidence type="ECO:0000256" key="3">
    <source>
        <dbReference type="ARBA" id="ARBA00010494"/>
    </source>
</evidence>
<organism evidence="11 12">
    <name type="scientific">Nematostella vectensis</name>
    <name type="common">Starlet sea anemone</name>
    <dbReference type="NCBI Taxonomy" id="45351"/>
    <lineage>
        <taxon>Eukaryota</taxon>
        <taxon>Metazoa</taxon>
        <taxon>Cnidaria</taxon>
        <taxon>Anthozoa</taxon>
        <taxon>Hexacorallia</taxon>
        <taxon>Actiniaria</taxon>
        <taxon>Edwardsiidae</taxon>
        <taxon>Nematostella</taxon>
    </lineage>
</organism>
<feature type="region of interest" description="Disordered" evidence="10">
    <location>
        <begin position="331"/>
        <end position="436"/>
    </location>
</feature>
<feature type="compositionally biased region" description="Basic and acidic residues" evidence="10">
    <location>
        <begin position="461"/>
        <end position="476"/>
    </location>
</feature>
<comment type="function">
    <text evidence="9">Microtubule-binding protein that negatively regulates centriole duplication. Binds to and stabilizes microtubules.</text>
</comment>
<feature type="compositionally biased region" description="Low complexity" evidence="10">
    <location>
        <begin position="399"/>
        <end position="411"/>
    </location>
</feature>
<keyword evidence="12" id="KW-1185">Reference proteome</keyword>
<dbReference type="OMA" id="TRNESKX"/>
<feature type="compositionally biased region" description="Polar residues" evidence="10">
    <location>
        <begin position="567"/>
        <end position="579"/>
    </location>
</feature>
<dbReference type="GO" id="GO:0005814">
    <property type="term" value="C:centriole"/>
    <property type="evidence" value="ECO:0007669"/>
    <property type="project" value="UniProtKB-SubCell"/>
</dbReference>
<feature type="compositionally biased region" description="Polar residues" evidence="10">
    <location>
        <begin position="528"/>
        <end position="538"/>
    </location>
</feature>
<dbReference type="Pfam" id="PF15501">
    <property type="entry name" value="MDM1"/>
    <property type="match status" value="1"/>
</dbReference>
<sequence length="651" mass="73187">MHRKCQYESEYHANFKPFEVQLNKEPKFSPAKPKVQETKVAETLHKSSHNTHNHEDDKENRALEYKAGLAPAMPRTKKQRYVSEYQKQFYWKKPVGREAPILSAEKVVFSSQDNLPPAKPVKISMPTKSEYQLQFVKYPLVTTLRDDECAGSQGKEKEAGANKKAELQPPAGVASSPDKQQTPLPLAPEVPYKPMKFQSEYHTNFQPPSMFDYIDGAWVGADPPHLYPLEKPSDDVHPVTLSWFKQVTELRNKAQSYKTRARGDSQFLGILKSLEEQQSITLEKANKRTPSAQHRLRDDEANRVPDMRIECLEERQEKAQPVSDHMIRKAETGNQEKRNEFSGKNNNNEHGIHLVPTDDRASIDQGSGHRKREAWAEPGPIYPRAAIPPYGVSESLPTSRSASSIGSDSMSDVTLTDDLMNERPRSTPDDKMRKPTTGLGDVAIQHAQGEGAVGIDPPRVSTREENSRPRVEDQTLRGKGIGKAKDARVTHLRRLPTLHELNEPIDDRTRKLFTGRHHVASDDRSPRNDSPPTRQPPEQQRVDSKTRKLFTGRPLETSDSTELELSVDTSASNSTTHSSLPPPRVDSRTKHIHMGRPAGGRATSTESESYSSGDELSSSLSSDALSFEAMKKRKDLATKTLQRARNRGARF</sequence>
<dbReference type="AlphaFoldDB" id="A7SBD8"/>
<dbReference type="GO" id="GO:0005634">
    <property type="term" value="C:nucleus"/>
    <property type="evidence" value="ECO:0007669"/>
    <property type="project" value="UniProtKB-SubCell"/>
</dbReference>
<dbReference type="GO" id="GO:0046600">
    <property type="term" value="P:negative regulation of centriole replication"/>
    <property type="evidence" value="ECO:0007669"/>
    <property type="project" value="InterPro"/>
</dbReference>
<dbReference type="STRING" id="45351.A7SBD8"/>
<dbReference type="GO" id="GO:0005874">
    <property type="term" value="C:microtubule"/>
    <property type="evidence" value="ECO:0007669"/>
    <property type="project" value="UniProtKB-KW"/>
</dbReference>
<dbReference type="GO" id="GO:0008017">
    <property type="term" value="F:microtubule binding"/>
    <property type="evidence" value="ECO:0007669"/>
    <property type="project" value="InterPro"/>
</dbReference>
<feature type="region of interest" description="Disordered" evidence="10">
    <location>
        <begin position="25"/>
        <end position="59"/>
    </location>
</feature>
<dbReference type="PANTHER" id="PTHR32078">
    <property type="entry name" value="NUCLEAR PROTEIN MDM1"/>
    <property type="match status" value="1"/>
</dbReference>
<keyword evidence="5" id="KW-0963">Cytoplasm</keyword>
<evidence type="ECO:0000256" key="1">
    <source>
        <dbReference type="ARBA" id="ARBA00004114"/>
    </source>
</evidence>
<evidence type="ECO:0000256" key="10">
    <source>
        <dbReference type="SAM" id="MobiDB-lite"/>
    </source>
</evidence>
<dbReference type="InParanoid" id="A7SBD8"/>
<accession>A7SBD8</accession>
<dbReference type="Proteomes" id="UP000001593">
    <property type="component" value="Unassembled WGS sequence"/>
</dbReference>
<feature type="region of interest" description="Disordered" evidence="10">
    <location>
        <begin position="149"/>
        <end position="189"/>
    </location>
</feature>
<evidence type="ECO:0000256" key="5">
    <source>
        <dbReference type="ARBA" id="ARBA00022490"/>
    </source>
</evidence>
<evidence type="ECO:0000313" key="11">
    <source>
        <dbReference type="EMBL" id="EDO38986.1"/>
    </source>
</evidence>
<dbReference type="eggNOG" id="ENOG502QVRV">
    <property type="taxonomic scope" value="Eukaryota"/>
</dbReference>
<feature type="region of interest" description="Disordered" evidence="10">
    <location>
        <begin position="452"/>
        <end position="485"/>
    </location>
</feature>
<evidence type="ECO:0000313" key="12">
    <source>
        <dbReference type="Proteomes" id="UP000001593"/>
    </source>
</evidence>